<feature type="region of interest" description="Disordered" evidence="1">
    <location>
        <begin position="64"/>
        <end position="93"/>
    </location>
</feature>
<keyword evidence="2" id="KW-0472">Membrane</keyword>
<keyword evidence="4" id="KW-1185">Reference proteome</keyword>
<keyword evidence="2" id="KW-0812">Transmembrane</keyword>
<dbReference type="RefSeq" id="WP_139225766.1">
    <property type="nucleotide sequence ID" value="NZ_FOMQ01000013.1"/>
</dbReference>
<evidence type="ECO:0000256" key="1">
    <source>
        <dbReference type="SAM" id="MobiDB-lite"/>
    </source>
</evidence>
<feature type="transmembrane region" description="Helical" evidence="2">
    <location>
        <begin position="21"/>
        <end position="39"/>
    </location>
</feature>
<dbReference type="EMBL" id="FOMQ01000013">
    <property type="protein sequence ID" value="SFE07029.1"/>
    <property type="molecule type" value="Genomic_DNA"/>
</dbReference>
<dbReference type="STRING" id="32040.SAMN04489710_11379"/>
<dbReference type="OrthoDB" id="9841119at2"/>
<name>A0A1I1XI05_9BURK</name>
<evidence type="ECO:0000256" key="2">
    <source>
        <dbReference type="SAM" id="Phobius"/>
    </source>
</evidence>
<gene>
    <name evidence="3" type="ORF">SAMN04489710_11379</name>
</gene>
<accession>A0A1I1XI05</accession>
<dbReference type="Proteomes" id="UP000199517">
    <property type="component" value="Unassembled WGS sequence"/>
</dbReference>
<sequence length="337" mass="36887">MADKKQHTIRGDISKNMPKKIFLCFLAAIAALAAVWIFIPGAKNKPDPPARAINGEITASAPLHGTGASTPPLVGNPLASPPRLSDPGAGSRADSALDLLSSLSPPDKPAWQILKDYQSTPSPGPALENKVIATLSYCLNIQNSGEIILSLKSRGEAVPQQIEMLEENVENHTKFCSRLLPTDFQVRSDIIRRRAEAGDTKAMMAFPEVGPQGYWPSDGAQPALTDAQKAMWQAQAMGYLSQAAKLHEASALNALAAFYGTPPAKPGEPSDFFSNLYDPVQAYAYAYAWTARVFREPDPDKAKLRDLYLQRFRNRLNDEQYHQAQKKAEEILSSTRR</sequence>
<proteinExistence type="predicted"/>
<protein>
    <submittedName>
        <fullName evidence="3">Uncharacterized protein</fullName>
    </submittedName>
</protein>
<keyword evidence="2" id="KW-1133">Transmembrane helix</keyword>
<organism evidence="3 4">
    <name type="scientific">Paracidovorax konjaci</name>
    <dbReference type="NCBI Taxonomy" id="32040"/>
    <lineage>
        <taxon>Bacteria</taxon>
        <taxon>Pseudomonadati</taxon>
        <taxon>Pseudomonadota</taxon>
        <taxon>Betaproteobacteria</taxon>
        <taxon>Burkholderiales</taxon>
        <taxon>Comamonadaceae</taxon>
        <taxon>Paracidovorax</taxon>
    </lineage>
</organism>
<evidence type="ECO:0000313" key="3">
    <source>
        <dbReference type="EMBL" id="SFE07029.1"/>
    </source>
</evidence>
<dbReference type="AlphaFoldDB" id="A0A1I1XI05"/>
<evidence type="ECO:0000313" key="4">
    <source>
        <dbReference type="Proteomes" id="UP000199517"/>
    </source>
</evidence>
<reference evidence="4" key="1">
    <citation type="submission" date="2016-10" db="EMBL/GenBank/DDBJ databases">
        <authorList>
            <person name="Varghese N."/>
            <person name="Submissions S."/>
        </authorList>
    </citation>
    <scope>NUCLEOTIDE SEQUENCE [LARGE SCALE GENOMIC DNA]</scope>
    <source>
        <strain evidence="4">DSM 7481</strain>
    </source>
</reference>